<evidence type="ECO:0000313" key="3">
    <source>
        <dbReference type="Proteomes" id="UP000540412"/>
    </source>
</evidence>
<accession>A0A7W9PA56</accession>
<name>A0A7W9PA56_9NOCA</name>
<keyword evidence="3" id="KW-1185">Reference proteome</keyword>
<proteinExistence type="predicted"/>
<protein>
    <submittedName>
        <fullName evidence="2">Uncharacterized protein</fullName>
    </submittedName>
</protein>
<dbReference type="Proteomes" id="UP000540412">
    <property type="component" value="Unassembled WGS sequence"/>
</dbReference>
<evidence type="ECO:0000313" key="2">
    <source>
        <dbReference type="EMBL" id="MBB5912008.1"/>
    </source>
</evidence>
<organism evidence="2 3">
    <name type="scientific">Nocardia transvalensis</name>
    <dbReference type="NCBI Taxonomy" id="37333"/>
    <lineage>
        <taxon>Bacteria</taxon>
        <taxon>Bacillati</taxon>
        <taxon>Actinomycetota</taxon>
        <taxon>Actinomycetes</taxon>
        <taxon>Mycobacteriales</taxon>
        <taxon>Nocardiaceae</taxon>
        <taxon>Nocardia</taxon>
    </lineage>
</organism>
<sequence>MLPVPRTGIAEAMVDRSDLARVGPICCEPVDSAHPGTQGWTFRTTCHYYFSDSPRRWLGIFMFPDPDDIPSRIGEHPVGFLVSVPVPSDLLVPKLAVTARGAIMLRASVPIAAVTEDGDFRANEYDIGTSSQLRQRPRIHPIPQPMCADSRPQR</sequence>
<evidence type="ECO:0000256" key="1">
    <source>
        <dbReference type="SAM" id="MobiDB-lite"/>
    </source>
</evidence>
<comment type="caution">
    <text evidence="2">The sequence shown here is derived from an EMBL/GenBank/DDBJ whole genome shotgun (WGS) entry which is preliminary data.</text>
</comment>
<reference evidence="2 3" key="1">
    <citation type="submission" date="2020-08" db="EMBL/GenBank/DDBJ databases">
        <title>Sequencing the genomes of 1000 actinobacteria strains.</title>
        <authorList>
            <person name="Klenk H.-P."/>
        </authorList>
    </citation>
    <scope>NUCLEOTIDE SEQUENCE [LARGE SCALE GENOMIC DNA]</scope>
    <source>
        <strain evidence="2 3">DSM 43582</strain>
    </source>
</reference>
<dbReference type="AlphaFoldDB" id="A0A7W9PA56"/>
<gene>
    <name evidence="2" type="ORF">BJY24_000875</name>
</gene>
<feature type="region of interest" description="Disordered" evidence="1">
    <location>
        <begin position="132"/>
        <end position="154"/>
    </location>
</feature>
<dbReference type="EMBL" id="JACHIT010000001">
    <property type="protein sequence ID" value="MBB5912008.1"/>
    <property type="molecule type" value="Genomic_DNA"/>
</dbReference>